<evidence type="ECO:0000313" key="3">
    <source>
        <dbReference type="EMBL" id="TMQ75728.1"/>
    </source>
</evidence>
<evidence type="ECO:0000259" key="2">
    <source>
        <dbReference type="Pfam" id="PF14261"/>
    </source>
</evidence>
<gene>
    <name evidence="3" type="ORF">ACCUM_0630</name>
</gene>
<comment type="caution">
    <text evidence="3">The sequence shown here is derived from an EMBL/GenBank/DDBJ whole genome shotgun (WGS) entry which is preliminary data.</text>
</comment>
<dbReference type="Pfam" id="PF14261">
    <property type="entry name" value="DUF4351"/>
    <property type="match status" value="1"/>
</dbReference>
<dbReference type="InterPro" id="IPR025587">
    <property type="entry name" value="DUF4351"/>
</dbReference>
<sequence>MYLYLLIEFQSRVDQYMALRMMVYGGLLYQDLIKRGKVLADGRLPPVLPMVLYNWSPRWSAVTDVFDLIPPVPGLVEQFKPRLKYLLIDENVWTDSELAPLKNLVAAVFRIEHPASPDAMRGLLSLLDEWLADRPDLRRMFALWIRATLMRKAEYRIVLPQIEDLQELNVMLAERLEEWAQAYKAERKAEWKAEGEALALQKLLKKRFGAVPSDVLAKISAASLEQIDACLDLVLDARSLDDIFGPTTC</sequence>
<feature type="domain" description="Transposase (putative) YhgA-like" evidence="1">
    <location>
        <begin position="2"/>
        <end position="108"/>
    </location>
</feature>
<proteinExistence type="predicted"/>
<reference evidence="3 4" key="1">
    <citation type="submission" date="2019-04" db="EMBL/GenBank/DDBJ databases">
        <title>A novel phosphate-accumulating bacterium identified in bioreactor for phosphate removal from wastewater.</title>
        <authorList>
            <person name="Kotlyarov R.Y."/>
            <person name="Beletsky A.V."/>
            <person name="Kallistova A.Y."/>
            <person name="Dorofeev A.G."/>
            <person name="Nikolaev Y.Y."/>
            <person name="Pimenov N.V."/>
            <person name="Ravin N.V."/>
            <person name="Mardanov A.V."/>
        </authorList>
    </citation>
    <scope>NUCLEOTIDE SEQUENCE [LARGE SCALE GENOMIC DNA]</scope>
    <source>
        <strain evidence="3 4">Bin19</strain>
    </source>
</reference>
<dbReference type="EMBL" id="SWAD01000079">
    <property type="protein sequence ID" value="TMQ75728.1"/>
    <property type="molecule type" value="Genomic_DNA"/>
</dbReference>
<name>A0A5S4EK49_9PROT</name>
<protein>
    <submittedName>
        <fullName evidence="3">Putative transposase</fullName>
    </submittedName>
</protein>
<dbReference type="Proteomes" id="UP000306324">
    <property type="component" value="Unassembled WGS sequence"/>
</dbReference>
<dbReference type="InterPro" id="IPR006842">
    <property type="entry name" value="Transposase_31"/>
</dbReference>
<keyword evidence="4" id="KW-1185">Reference proteome</keyword>
<dbReference type="PANTHER" id="PTHR34611:SF2">
    <property type="entry name" value="INACTIVE RECOMBINATION-PROMOTING NUCLEASE-LIKE PROTEIN RPNE-RELATED"/>
    <property type="match status" value="1"/>
</dbReference>
<dbReference type="InterPro" id="IPR051699">
    <property type="entry name" value="Rpn/YhgA-like_nuclease"/>
</dbReference>
<dbReference type="Pfam" id="PF04754">
    <property type="entry name" value="Transposase_31"/>
    <property type="match status" value="1"/>
</dbReference>
<organism evidence="3 4">
    <name type="scientific">Candidatus Accumulibacter phosphatis</name>
    <dbReference type="NCBI Taxonomy" id="327160"/>
    <lineage>
        <taxon>Bacteria</taxon>
        <taxon>Pseudomonadati</taxon>
        <taxon>Pseudomonadota</taxon>
        <taxon>Betaproteobacteria</taxon>
        <taxon>Candidatus Accumulibacter</taxon>
    </lineage>
</organism>
<feature type="domain" description="DUF4351" evidence="2">
    <location>
        <begin position="190"/>
        <end position="242"/>
    </location>
</feature>
<dbReference type="PANTHER" id="PTHR34611">
    <property type="match status" value="1"/>
</dbReference>
<evidence type="ECO:0000313" key="4">
    <source>
        <dbReference type="Proteomes" id="UP000306324"/>
    </source>
</evidence>
<dbReference type="AlphaFoldDB" id="A0A5S4EK49"/>
<evidence type="ECO:0000259" key="1">
    <source>
        <dbReference type="Pfam" id="PF04754"/>
    </source>
</evidence>
<accession>A0A5S4EK49</accession>